<dbReference type="Proteomes" id="UP000287651">
    <property type="component" value="Unassembled WGS sequence"/>
</dbReference>
<comment type="subcellular location">
    <subcellularLocation>
        <location evidence="1">Membrane</location>
    </subcellularLocation>
</comment>
<evidence type="ECO:0000256" key="3">
    <source>
        <dbReference type="ARBA" id="ARBA00023136"/>
    </source>
</evidence>
<protein>
    <submittedName>
        <fullName evidence="4">Uncharacterized protein</fullName>
    </submittedName>
</protein>
<dbReference type="GO" id="GO:0004674">
    <property type="term" value="F:protein serine/threonine kinase activity"/>
    <property type="evidence" value="ECO:0007669"/>
    <property type="project" value="UniProtKB-KW"/>
</dbReference>
<dbReference type="EMBL" id="AMZH03000856">
    <property type="protein sequence ID" value="RRT81666.1"/>
    <property type="molecule type" value="Genomic_DNA"/>
</dbReference>
<dbReference type="GO" id="GO:0016020">
    <property type="term" value="C:membrane"/>
    <property type="evidence" value="ECO:0007669"/>
    <property type="project" value="UniProtKB-SubCell"/>
</dbReference>
<organism evidence="4 5">
    <name type="scientific">Ensete ventricosum</name>
    <name type="common">Abyssinian banana</name>
    <name type="synonym">Musa ensete</name>
    <dbReference type="NCBI Taxonomy" id="4639"/>
    <lineage>
        <taxon>Eukaryota</taxon>
        <taxon>Viridiplantae</taxon>
        <taxon>Streptophyta</taxon>
        <taxon>Embryophyta</taxon>
        <taxon>Tracheophyta</taxon>
        <taxon>Spermatophyta</taxon>
        <taxon>Magnoliopsida</taxon>
        <taxon>Liliopsida</taxon>
        <taxon>Zingiberales</taxon>
        <taxon>Musaceae</taxon>
        <taxon>Ensete</taxon>
    </lineage>
</organism>
<reference evidence="4 5" key="1">
    <citation type="journal article" date="2014" name="Agronomy (Basel)">
        <title>A Draft Genome Sequence for Ensete ventricosum, the Drought-Tolerant Tree Against Hunger.</title>
        <authorList>
            <person name="Harrison J."/>
            <person name="Moore K.A."/>
            <person name="Paszkiewicz K."/>
            <person name="Jones T."/>
            <person name="Grant M."/>
            <person name="Ambacheew D."/>
            <person name="Muzemil S."/>
            <person name="Studholme D.J."/>
        </authorList>
    </citation>
    <scope>NUCLEOTIDE SEQUENCE [LARGE SCALE GENOMIC DNA]</scope>
</reference>
<comment type="caution">
    <text evidence="4">The sequence shown here is derived from an EMBL/GenBank/DDBJ whole genome shotgun (WGS) entry which is preliminary data.</text>
</comment>
<evidence type="ECO:0000313" key="5">
    <source>
        <dbReference type="Proteomes" id="UP000287651"/>
    </source>
</evidence>
<gene>
    <name evidence="4" type="ORF">B296_00015736</name>
</gene>
<dbReference type="AlphaFoldDB" id="A0A427B033"/>
<accession>A0A427B033</accession>
<evidence type="ECO:0000256" key="1">
    <source>
        <dbReference type="ARBA" id="ARBA00004370"/>
    </source>
</evidence>
<evidence type="ECO:0000313" key="4">
    <source>
        <dbReference type="EMBL" id="RRT81666.1"/>
    </source>
</evidence>
<dbReference type="PANTHER" id="PTHR47985">
    <property type="entry name" value="OS07G0668900 PROTEIN"/>
    <property type="match status" value="1"/>
</dbReference>
<name>A0A427B033_ENSVE</name>
<keyword evidence="3" id="KW-0472">Membrane</keyword>
<keyword evidence="2" id="KW-0808">Transferase</keyword>
<keyword evidence="2" id="KW-0418">Kinase</keyword>
<evidence type="ECO:0000256" key="2">
    <source>
        <dbReference type="ARBA" id="ARBA00022527"/>
    </source>
</evidence>
<proteinExistence type="predicted"/>
<keyword evidence="2" id="KW-0723">Serine/threonine-protein kinase</keyword>
<sequence length="76" mass="8689">MLELLSGRKPYDSARPHSEQHLVRWASSQLYDINALSKMVDPLMSGSYPEKSLSCFADIISRCIQVPFCLTMHLQF</sequence>
<dbReference type="PANTHER" id="PTHR47985:SF44">
    <property type="entry name" value="SERINE_THREONINE-PROTEIN KINASE PBS1"/>
    <property type="match status" value="1"/>
</dbReference>
<dbReference type="Gene3D" id="1.10.510.10">
    <property type="entry name" value="Transferase(Phosphotransferase) domain 1"/>
    <property type="match status" value="1"/>
</dbReference>